<comment type="caution">
    <text evidence="2">The sequence shown here is derived from an EMBL/GenBank/DDBJ whole genome shotgun (WGS) entry which is preliminary data.</text>
</comment>
<protein>
    <recommendedName>
        <fullName evidence="4">Tyr recombinase domain-containing protein</fullName>
    </recommendedName>
</protein>
<reference evidence="2" key="1">
    <citation type="submission" date="2023-10" db="EMBL/GenBank/DDBJ databases">
        <title>Surveillance and assessment of the effects of hospital wastewater treatment on clearance of pathogenic bacterial and antimicrobial resistance genes.</title>
        <authorList>
            <person name="Wu Y."/>
        </authorList>
    </citation>
    <scope>NUCLEOTIDE SEQUENCE</scope>
    <source>
        <strain evidence="2">23-M-SRM-33-1</strain>
    </source>
</reference>
<evidence type="ECO:0000313" key="2">
    <source>
        <dbReference type="EMBL" id="MDV0845235.1"/>
    </source>
</evidence>
<dbReference type="InterPro" id="IPR013762">
    <property type="entry name" value="Integrase-like_cat_sf"/>
</dbReference>
<accession>A0AAW8XY26</accession>
<sequence length="181" mass="21369">MRYHSPLHDPLTQDELNALRASLSAKEFQHDLFRAFLFVCETGLSWEDVYLLKWTQIDRENHLLVHDYERINGHQTQRLSQFALNVLPEQSSSKVFPDLHFELIQDRYGEWCSSDLWVWGKRSNIKRGFCLEAAGATFVTKMTAQHVDEHELAKMLNITELDLRWIYPIRSFNPIDLMFLS</sequence>
<gene>
    <name evidence="2" type="ORF">RZP41_29005</name>
</gene>
<evidence type="ECO:0008006" key="4">
    <source>
        <dbReference type="Google" id="ProtNLM"/>
    </source>
</evidence>
<dbReference type="GO" id="GO:0006310">
    <property type="term" value="P:DNA recombination"/>
    <property type="evidence" value="ECO:0007669"/>
    <property type="project" value="UniProtKB-KW"/>
</dbReference>
<dbReference type="Gene3D" id="1.10.443.10">
    <property type="entry name" value="Intergrase catalytic core"/>
    <property type="match status" value="1"/>
</dbReference>
<dbReference type="GO" id="GO:0003677">
    <property type="term" value="F:DNA binding"/>
    <property type="evidence" value="ECO:0007669"/>
    <property type="project" value="InterPro"/>
</dbReference>
<dbReference type="EMBL" id="JAWHZD010000052">
    <property type="protein sequence ID" value="MDV0845235.1"/>
    <property type="molecule type" value="Genomic_DNA"/>
</dbReference>
<dbReference type="Proteomes" id="UP001284547">
    <property type="component" value="Unassembled WGS sequence"/>
</dbReference>
<dbReference type="InterPro" id="IPR011010">
    <property type="entry name" value="DNA_brk_join_enz"/>
</dbReference>
<name>A0AAW8XY26_9ENTR</name>
<organism evidence="2 3">
    <name type="scientific">Klebsiella quasipneumoniae subsp. quasipneumoniae</name>
    <dbReference type="NCBI Taxonomy" id="1667327"/>
    <lineage>
        <taxon>Bacteria</taxon>
        <taxon>Pseudomonadati</taxon>
        <taxon>Pseudomonadota</taxon>
        <taxon>Gammaproteobacteria</taxon>
        <taxon>Enterobacterales</taxon>
        <taxon>Enterobacteriaceae</taxon>
        <taxon>Klebsiella/Raoultella group</taxon>
        <taxon>Klebsiella</taxon>
        <taxon>Klebsiella pneumoniae complex</taxon>
    </lineage>
</organism>
<evidence type="ECO:0000313" key="3">
    <source>
        <dbReference type="Proteomes" id="UP001284547"/>
    </source>
</evidence>
<keyword evidence="1" id="KW-0233">DNA recombination</keyword>
<dbReference type="AlphaFoldDB" id="A0AAW8XY26"/>
<dbReference type="RefSeq" id="WP_130627558.1">
    <property type="nucleotide sequence ID" value="NZ_JAWHZD010000052.1"/>
</dbReference>
<evidence type="ECO:0000256" key="1">
    <source>
        <dbReference type="ARBA" id="ARBA00023172"/>
    </source>
</evidence>
<dbReference type="GO" id="GO:0015074">
    <property type="term" value="P:DNA integration"/>
    <property type="evidence" value="ECO:0007669"/>
    <property type="project" value="InterPro"/>
</dbReference>
<dbReference type="SUPFAM" id="SSF56349">
    <property type="entry name" value="DNA breaking-rejoining enzymes"/>
    <property type="match status" value="1"/>
</dbReference>
<proteinExistence type="predicted"/>